<organism evidence="2 3">
    <name type="scientific">Terriglobus albidus</name>
    <dbReference type="NCBI Taxonomy" id="1592106"/>
    <lineage>
        <taxon>Bacteria</taxon>
        <taxon>Pseudomonadati</taxon>
        <taxon>Acidobacteriota</taxon>
        <taxon>Terriglobia</taxon>
        <taxon>Terriglobales</taxon>
        <taxon>Acidobacteriaceae</taxon>
        <taxon>Terriglobus</taxon>
    </lineage>
</organism>
<keyword evidence="1" id="KW-0812">Transmembrane</keyword>
<name>A0A5B9EGF1_9BACT</name>
<feature type="transmembrane region" description="Helical" evidence="1">
    <location>
        <begin position="48"/>
        <end position="65"/>
    </location>
</feature>
<dbReference type="AlphaFoldDB" id="A0A5B9EGF1"/>
<dbReference type="KEGG" id="talb:FTW19_18995"/>
<reference evidence="2 3" key="1">
    <citation type="submission" date="2019-08" db="EMBL/GenBank/DDBJ databases">
        <title>Complete genome sequence of Terriglobus albidus strain ORNL.</title>
        <authorList>
            <person name="Podar M."/>
        </authorList>
    </citation>
    <scope>NUCLEOTIDE SEQUENCE [LARGE SCALE GENOMIC DNA]</scope>
    <source>
        <strain evidence="2 3">ORNL</strain>
    </source>
</reference>
<evidence type="ECO:0000313" key="2">
    <source>
        <dbReference type="EMBL" id="QEE29880.1"/>
    </source>
</evidence>
<evidence type="ECO:0000256" key="1">
    <source>
        <dbReference type="SAM" id="Phobius"/>
    </source>
</evidence>
<keyword evidence="1" id="KW-1133">Transmembrane helix</keyword>
<dbReference type="OrthoDB" id="117249at2"/>
<protein>
    <submittedName>
        <fullName evidence="2">Uncharacterized protein</fullName>
    </submittedName>
</protein>
<proteinExistence type="predicted"/>
<dbReference type="RefSeq" id="WP_147649150.1">
    <property type="nucleotide sequence ID" value="NZ_CP042806.1"/>
</dbReference>
<accession>A0A5B9EGF1</accession>
<gene>
    <name evidence="2" type="ORF">FTW19_18995</name>
</gene>
<keyword evidence="1" id="KW-0472">Membrane</keyword>
<feature type="transmembrane region" description="Helical" evidence="1">
    <location>
        <begin position="72"/>
        <end position="90"/>
    </location>
</feature>
<feature type="transmembrane region" description="Helical" evidence="1">
    <location>
        <begin position="96"/>
        <end position="113"/>
    </location>
</feature>
<sequence length="122" mass="13525">MSDVPQKPAPRASGMLPGMAMISIFMLVVALFGVFGAINGVWNQQGRYVVLPVATLLVVGVFGLLRLRRWGWAIVTAGSLLLSLGYLFGFTTTRDFRLIVMAGFGMVFFLYLIRTEVRDRVH</sequence>
<feature type="transmembrane region" description="Helical" evidence="1">
    <location>
        <begin position="20"/>
        <end position="42"/>
    </location>
</feature>
<evidence type="ECO:0000313" key="3">
    <source>
        <dbReference type="Proteomes" id="UP000321820"/>
    </source>
</evidence>
<dbReference type="EMBL" id="CP042806">
    <property type="protein sequence ID" value="QEE29880.1"/>
    <property type="molecule type" value="Genomic_DNA"/>
</dbReference>
<keyword evidence="3" id="KW-1185">Reference proteome</keyword>
<dbReference type="Proteomes" id="UP000321820">
    <property type="component" value="Chromosome"/>
</dbReference>